<feature type="region of interest" description="Disordered" evidence="4">
    <location>
        <begin position="1860"/>
        <end position="1912"/>
    </location>
</feature>
<evidence type="ECO:0000256" key="3">
    <source>
        <dbReference type="PROSITE-ProRule" id="PRU00221"/>
    </source>
</evidence>
<feature type="region of interest" description="Disordered" evidence="4">
    <location>
        <begin position="1244"/>
        <end position="1272"/>
    </location>
</feature>
<feature type="region of interest" description="Disordered" evidence="4">
    <location>
        <begin position="1672"/>
        <end position="1696"/>
    </location>
</feature>
<feature type="compositionally biased region" description="Low complexity" evidence="4">
    <location>
        <begin position="1244"/>
        <end position="1267"/>
    </location>
</feature>
<feature type="region of interest" description="Disordered" evidence="4">
    <location>
        <begin position="1774"/>
        <end position="1822"/>
    </location>
</feature>
<dbReference type="SUPFAM" id="SSF50978">
    <property type="entry name" value="WD40 repeat-like"/>
    <property type="match status" value="2"/>
</dbReference>
<dbReference type="EMBL" id="CYKH01000683">
    <property type="protein sequence ID" value="CUG17258.1"/>
    <property type="molecule type" value="Genomic_DNA"/>
</dbReference>
<evidence type="ECO:0000313" key="6">
    <source>
        <dbReference type="Proteomes" id="UP000051952"/>
    </source>
</evidence>
<feature type="compositionally biased region" description="Polar residues" evidence="4">
    <location>
        <begin position="1446"/>
        <end position="1458"/>
    </location>
</feature>
<feature type="region of interest" description="Disordered" evidence="4">
    <location>
        <begin position="1367"/>
        <end position="1403"/>
    </location>
</feature>
<feature type="region of interest" description="Disordered" evidence="4">
    <location>
        <begin position="317"/>
        <end position="354"/>
    </location>
</feature>
<gene>
    <name evidence="5" type="ORF">BSAL_75275</name>
</gene>
<evidence type="ECO:0000256" key="2">
    <source>
        <dbReference type="ARBA" id="ARBA00022737"/>
    </source>
</evidence>
<feature type="region of interest" description="Disordered" evidence="4">
    <location>
        <begin position="1415"/>
        <end position="1458"/>
    </location>
</feature>
<feature type="compositionally biased region" description="Low complexity" evidence="4">
    <location>
        <begin position="544"/>
        <end position="556"/>
    </location>
</feature>
<sequence length="1912" mass="205503">MDYFHRVVPQHLRNTGAQVPASGNCSTGDGGGHGIIAVASSDCCIRLYDDTTHAELCSKPYGSAQTAMKYIPSLRSIVSGARSGLVSLLISRNHTRWQPQTFTTAFQDPVTDFAFQLRTSNVLASSSGGQIRSFDSDNGKQLSMYETTEPCDITSLDYSMHFDVVAFAGMRSSPSLLIPGSGFTPIVVQESDSAHLHPIRKVQFVPGAPQLLSFDVSGIVKVWDLRNLQCIQTIQTCRRVPEKLYAFPADDVAHSSKPLKGLMALHETSTMYQVPCHSLVFASNVGDRIAVLDGGGVQVLQPVSSMLSATDAIAQALAQEEEETSSSDDDEDTNEGGVDKSVQKKKSAPKKPTSMAELLEHWKQISNLDALVSNGGSVRNKGRHWTNNKGSTNQHNDPTTTTTGGKHTSNAQGGRRRTKECVYHLDVVSLPPWFSGSIQTPPKMSSSAGAAAKSFRPGSRDEEDDRDAALLEFHRAQEDLIVGHSETTLYLWRVSTGEAVLRVPLRDAYSKWAAENVAKMNAAREQKRRERELEELRFHPARTASGGPSSPGAGASVDGTSPVDSGPLHPPPMTSVASVLTSVMSLHALKTSLDQAARAAAHPRYFALHEPFTVLTIKSALFSWVTSPLPPNGPTSQKGPLTLSCGFDVGLEDGTLLHLPVTLTLHPPGGGAQTPSSFAQPIDSLKCMSSFSRITGTFSFTDNPPYTLLRDTHFRTLSMIEDMRAGAEAPAAAVTCVSGLKILESDTHPDWYKRGISAVDEMISAGLLNGREPSSTSTAVDTAGGVTSTAQYLGKNMRPPQVPHPWLLTGNVKKVESSVRVAAGATAILYLAAFQPPKESSIGLPEVPRGVLQSIQLTGSETGRPFTVSLWCSKNKSYPTIKERQRQQEEEEAKNIAAASNANHEDGEDGNNPLSLQRHTTDATASAARQTTVTTLETGDDIIVYVGMSNNVSLFYTVRLQKRTTTTVVETHPDGGATPTDISLGMSASLKLPNRPRSTSLSISQYLMSTISPTAASDGSELVICRVVRHRSMPDNASVLASFPITTSGLIVTSDSVGGVQLLYATPDQEHFPTCLSRFTAFQPADEEYSPVVVSASYTKHGLLALAAGSHVSIFSVQKNFKHCFPEDWAYRWADGPQELPVEANATPTLTSSVGSASVVVGVSKDAAKVLDDLKNQIAQQPPTPNLVRYFDVKSVCRQITSMTYIPSKQCLLIGGDDGNIHVFSLWGTPISLNSLPKRGFRISSQASSPRSIASEPSTPTPASSSPYQHKVRGGRHLSSLVRINDTGASIVYNSEGGVLGELEAQEDDVPYPWGQGKPLMMQRRHADQDPHSNSVLGRNQSSFFGGRAKSMRGLAGAGGSAAASFRKSISQAGSQQLQQPSSPSHSNARRSSEVPAPLMPSSLVPEDTQAMLQSASSFGDDSSIDEEHNDNGKGLGDADAPRLFDTQSPLSPTERTMTTQPLHHDVMQPVHTLKHAAMISLQDGMRPHETSAVLVQPSATQVREAAAAAAGNKKHKKKPDDEHDYVGKTVDALQNQDVFEAFSHLDGEEKERHIMNALRERALKQERAKREVAIRLRHRGEDHATLMQLLRDDCAEALKEGEDSEFLDGEDPNVRQFVDLNLHNSQRAFGDDGVEFTSSVRRNTAASALGAPPRKRAVSIVERNVMMSLQPSSSATSVTSTMSSSKERGAHQKATTITVPPTAATGGEKELISFATAAGSLIRRFRGSRSRSLHAALDRLVGSEREMAGGLSVEAEVDVRVAADAIHDEETLALSRSRRRRESEATSLETSMMDDNKQPQSGGGYGGGQEPHSLLSFRFGSSATGMDNESSGLFGGVVSLTNHDNAATTTTTTATAAPVVADDDDGDTFMVSATSNRRHSNMSSRRSSVSSHHRDSLPSSSSNTSSVYDID</sequence>
<feature type="region of interest" description="Disordered" evidence="4">
    <location>
        <begin position="1505"/>
        <end position="1524"/>
    </location>
</feature>
<dbReference type="PROSITE" id="PS50082">
    <property type="entry name" value="WD_REPEATS_2"/>
    <property type="match status" value="1"/>
</dbReference>
<dbReference type="SMART" id="SM00320">
    <property type="entry name" value="WD40"/>
    <property type="match status" value="4"/>
</dbReference>
<feature type="compositionally biased region" description="Polar residues" evidence="4">
    <location>
        <begin position="1332"/>
        <end position="1344"/>
    </location>
</feature>
<evidence type="ECO:0000256" key="4">
    <source>
        <dbReference type="SAM" id="MobiDB-lite"/>
    </source>
</evidence>
<feature type="region of interest" description="Disordered" evidence="4">
    <location>
        <begin position="537"/>
        <end position="570"/>
    </location>
</feature>
<feature type="repeat" description="WD" evidence="3">
    <location>
        <begin position="192"/>
        <end position="233"/>
    </location>
</feature>
<dbReference type="VEuPathDB" id="TriTrypDB:BSAL_75275"/>
<evidence type="ECO:0000313" key="5">
    <source>
        <dbReference type="EMBL" id="CUG17258.1"/>
    </source>
</evidence>
<dbReference type="InterPro" id="IPR050349">
    <property type="entry name" value="WD_LIS1/nudF_dynein_reg"/>
</dbReference>
<dbReference type="OrthoDB" id="1068471at2759"/>
<reference evidence="6" key="1">
    <citation type="submission" date="2015-09" db="EMBL/GenBank/DDBJ databases">
        <authorList>
            <consortium name="Pathogen Informatics"/>
        </authorList>
    </citation>
    <scope>NUCLEOTIDE SEQUENCE [LARGE SCALE GENOMIC DNA]</scope>
    <source>
        <strain evidence="6">Lake Konstanz</strain>
    </source>
</reference>
<proteinExistence type="predicted"/>
<feature type="compositionally biased region" description="Acidic residues" evidence="4">
    <location>
        <begin position="319"/>
        <end position="334"/>
    </location>
</feature>
<dbReference type="InterPro" id="IPR001680">
    <property type="entry name" value="WD40_rpt"/>
</dbReference>
<feature type="region of interest" description="Disordered" evidence="4">
    <location>
        <begin position="373"/>
        <end position="417"/>
    </location>
</feature>
<dbReference type="InterPro" id="IPR036322">
    <property type="entry name" value="WD40_repeat_dom_sf"/>
</dbReference>
<feature type="compositionally biased region" description="Low complexity" evidence="4">
    <location>
        <begin position="1367"/>
        <end position="1387"/>
    </location>
</feature>
<feature type="compositionally biased region" description="Low complexity" evidence="4">
    <location>
        <begin position="445"/>
        <end position="454"/>
    </location>
</feature>
<feature type="compositionally biased region" description="Polar residues" evidence="4">
    <location>
        <begin position="387"/>
        <end position="398"/>
    </location>
</feature>
<feature type="non-terminal residue" evidence="5">
    <location>
        <position position="1912"/>
    </location>
</feature>
<feature type="compositionally biased region" description="Low complexity" evidence="4">
    <location>
        <begin position="1882"/>
        <end position="1891"/>
    </location>
</feature>
<dbReference type="PANTHER" id="PTHR44129">
    <property type="entry name" value="WD REPEAT-CONTAINING PROTEIN POP1"/>
    <property type="match status" value="1"/>
</dbReference>
<accession>A0A0S4IYX3</accession>
<organism evidence="5 6">
    <name type="scientific">Bodo saltans</name>
    <name type="common">Flagellated protozoan</name>
    <dbReference type="NCBI Taxonomy" id="75058"/>
    <lineage>
        <taxon>Eukaryota</taxon>
        <taxon>Discoba</taxon>
        <taxon>Euglenozoa</taxon>
        <taxon>Kinetoplastea</taxon>
        <taxon>Metakinetoplastina</taxon>
        <taxon>Eubodonida</taxon>
        <taxon>Bodonidae</taxon>
        <taxon>Bodo</taxon>
    </lineage>
</organism>
<keyword evidence="2" id="KW-0677">Repeat</keyword>
<feature type="compositionally biased region" description="Polar residues" evidence="4">
    <location>
        <begin position="912"/>
        <end position="929"/>
    </location>
</feature>
<dbReference type="Gene3D" id="2.130.10.10">
    <property type="entry name" value="YVTN repeat-like/Quinoprotein amine dehydrogenase"/>
    <property type="match status" value="1"/>
</dbReference>
<name>A0A0S4IYX3_BODSA</name>
<dbReference type="Proteomes" id="UP000051952">
    <property type="component" value="Unassembled WGS sequence"/>
</dbReference>
<feature type="compositionally biased region" description="Low complexity" evidence="4">
    <location>
        <begin position="1673"/>
        <end position="1685"/>
    </location>
</feature>
<evidence type="ECO:0000256" key="1">
    <source>
        <dbReference type="ARBA" id="ARBA00022574"/>
    </source>
</evidence>
<keyword evidence="6" id="KW-1185">Reference proteome</keyword>
<keyword evidence="1 3" id="KW-0853">WD repeat</keyword>
<feature type="region of interest" description="Disordered" evidence="4">
    <location>
        <begin position="880"/>
        <end position="929"/>
    </location>
</feature>
<dbReference type="InterPro" id="IPR015943">
    <property type="entry name" value="WD40/YVTN_repeat-like_dom_sf"/>
</dbReference>
<protein>
    <submittedName>
        <fullName evidence="5">Uncharacterized protein</fullName>
    </submittedName>
</protein>
<feature type="region of interest" description="Disordered" evidence="4">
    <location>
        <begin position="439"/>
        <end position="466"/>
    </location>
</feature>
<feature type="compositionally biased region" description="Low complexity" evidence="4">
    <location>
        <begin position="1898"/>
        <end position="1912"/>
    </location>
</feature>
<feature type="region of interest" description="Disordered" evidence="4">
    <location>
        <begin position="1323"/>
        <end position="1345"/>
    </location>
</feature>